<dbReference type="EMBL" id="FQZY01000113">
    <property type="protein sequence ID" value="SHK93845.1"/>
    <property type="molecule type" value="Genomic_DNA"/>
</dbReference>
<dbReference type="RefSeq" id="WP_143160808.1">
    <property type="nucleotide sequence ID" value="NZ_FQZY01000113.1"/>
</dbReference>
<organism evidence="1 2">
    <name type="scientific">Hespellia stercorisuis DSM 15480</name>
    <dbReference type="NCBI Taxonomy" id="1121950"/>
    <lineage>
        <taxon>Bacteria</taxon>
        <taxon>Bacillati</taxon>
        <taxon>Bacillota</taxon>
        <taxon>Clostridia</taxon>
        <taxon>Lachnospirales</taxon>
        <taxon>Lachnospiraceae</taxon>
        <taxon>Hespellia</taxon>
    </lineage>
</organism>
<proteinExistence type="predicted"/>
<reference evidence="1 2" key="1">
    <citation type="submission" date="2016-11" db="EMBL/GenBank/DDBJ databases">
        <authorList>
            <person name="Jaros S."/>
            <person name="Januszkiewicz K."/>
            <person name="Wedrychowicz H."/>
        </authorList>
    </citation>
    <scope>NUCLEOTIDE SEQUENCE [LARGE SCALE GENOMIC DNA]</scope>
    <source>
        <strain evidence="1 2">DSM 15480</strain>
    </source>
</reference>
<dbReference type="Proteomes" id="UP000184301">
    <property type="component" value="Unassembled WGS sequence"/>
</dbReference>
<protein>
    <submittedName>
        <fullName evidence="1">Uncharacterized protein</fullName>
    </submittedName>
</protein>
<dbReference type="AlphaFoldDB" id="A0A1M6WJZ9"/>
<name>A0A1M6WJZ9_9FIRM</name>
<keyword evidence="2" id="KW-1185">Reference proteome</keyword>
<evidence type="ECO:0000313" key="2">
    <source>
        <dbReference type="Proteomes" id="UP000184301"/>
    </source>
</evidence>
<accession>A0A1M6WJZ9</accession>
<gene>
    <name evidence="1" type="ORF">SAMN02745243_04032</name>
</gene>
<dbReference type="STRING" id="1121950.SAMN02745243_04032"/>
<evidence type="ECO:0000313" key="1">
    <source>
        <dbReference type="EMBL" id="SHK93845.1"/>
    </source>
</evidence>
<sequence>MRKLIQLVWKKVQKGQSCAEIADALEEEEAYIERLVTAVGHYASEYNEDAIYEELSGNADRL</sequence>